<gene>
    <name evidence="1" type="ORF">BACCOP_03554</name>
</gene>
<sequence>MTGKPSVVITALVFMYENDGTVESQVKARSFDNGFLFYFSVPYLIP</sequence>
<name>B3JNN9_9BACT</name>
<reference evidence="1 2" key="1">
    <citation type="submission" date="2008-04" db="EMBL/GenBank/DDBJ databases">
        <title>Draft genome sequence of Bacteroides coprocola (DSM 17136).</title>
        <authorList>
            <person name="Sudarsanam P."/>
            <person name="Ley R."/>
            <person name="Guruge J."/>
            <person name="Turnbaugh P.J."/>
            <person name="Mahowald M."/>
            <person name="Liep D."/>
            <person name="Gordon J."/>
        </authorList>
    </citation>
    <scope>NUCLEOTIDE SEQUENCE [LARGE SCALE GENOMIC DNA]</scope>
    <source>
        <strain evidence="1 2">DSM 17136</strain>
    </source>
</reference>
<proteinExistence type="predicted"/>
<comment type="caution">
    <text evidence="1">The sequence shown here is derived from an EMBL/GenBank/DDBJ whole genome shotgun (WGS) entry which is preliminary data.</text>
</comment>
<evidence type="ECO:0000313" key="1">
    <source>
        <dbReference type="EMBL" id="EDU99455.1"/>
    </source>
</evidence>
<reference evidence="1 2" key="2">
    <citation type="submission" date="2008-04" db="EMBL/GenBank/DDBJ databases">
        <authorList>
            <person name="Fulton L."/>
            <person name="Clifton S."/>
            <person name="Fulton B."/>
            <person name="Xu J."/>
            <person name="Minx P."/>
            <person name="Pepin K.H."/>
            <person name="Johnson M."/>
            <person name="Thiruvilangam P."/>
            <person name="Bhonagiri V."/>
            <person name="Nash W.E."/>
            <person name="Mardis E.R."/>
            <person name="Wilson R.K."/>
        </authorList>
    </citation>
    <scope>NUCLEOTIDE SEQUENCE [LARGE SCALE GENOMIC DNA]</scope>
    <source>
        <strain evidence="1 2">DSM 17136</strain>
    </source>
</reference>
<organism evidence="1 2">
    <name type="scientific">Phocaeicola coprocola DSM 17136</name>
    <dbReference type="NCBI Taxonomy" id="470145"/>
    <lineage>
        <taxon>Bacteria</taxon>
        <taxon>Pseudomonadati</taxon>
        <taxon>Bacteroidota</taxon>
        <taxon>Bacteroidia</taxon>
        <taxon>Bacteroidales</taxon>
        <taxon>Bacteroidaceae</taxon>
        <taxon>Phocaeicola</taxon>
    </lineage>
</organism>
<accession>B3JNN9</accession>
<dbReference type="EMBL" id="ABIY02000118">
    <property type="protein sequence ID" value="EDU99455.1"/>
    <property type="molecule type" value="Genomic_DNA"/>
</dbReference>
<dbReference type="AlphaFoldDB" id="B3JNN9"/>
<dbReference type="HOGENOM" id="CLU_3180006_0_0_10"/>
<dbReference type="Proteomes" id="UP000003146">
    <property type="component" value="Unassembled WGS sequence"/>
</dbReference>
<dbReference type="STRING" id="470145.BACCOP_03554"/>
<evidence type="ECO:0000313" key="2">
    <source>
        <dbReference type="Proteomes" id="UP000003146"/>
    </source>
</evidence>
<protein>
    <submittedName>
        <fullName evidence="1">Uncharacterized protein</fullName>
    </submittedName>
</protein>